<gene>
    <name evidence="3" type="ORF">C8D88_102527</name>
</gene>
<evidence type="ECO:0000313" key="3">
    <source>
        <dbReference type="EMBL" id="PWK89254.1"/>
    </source>
</evidence>
<feature type="compositionally biased region" description="Basic and acidic residues" evidence="1">
    <location>
        <begin position="375"/>
        <end position="414"/>
    </location>
</feature>
<feature type="region of interest" description="Disordered" evidence="1">
    <location>
        <begin position="323"/>
        <end position="425"/>
    </location>
</feature>
<sequence length="468" mass="50920">MSWFGRSELGDTDDPKELVPGDVATLDETASGLRKLGTACQEAYGGLSKLDVGHWTGAAAEKFQQYFAKETPKWRDAAEAFGPVVEALTTYKGAVERAQREAAEAIRLHNEAKKVTKDAERQYDAAASQFEKAFMAAQVSGDSAPAPLAPFNDPGKAQREAAERMLADARNALRSAAAEAAAVVTRAKDKAPEEPGFLSKLGASIEDSIEKTVDQVVSVHSGMGQAVLGLVKVARVMNPLDPYNVAHPGDYAAHLMQQAAGMVHMATHPTEAVKGILNVEQWKKDPFAAFGQLIGDVGLGIATGGAGLAGTAEKAVLRETAEMSAREAAEQMGTQVGKHVDDGLPPWHRADYEPPSHTPDYNNPHPDEPFGPQRTDPDDPVPHDREPEPQREPDPPAEEPKREPDEQPRVREPEQLPEPSKSQYFRLQDLVREIDSRLPDLPPGEKSAQQELMNSYRQQMRDIMAKHS</sequence>
<evidence type="ECO:0000259" key="2">
    <source>
        <dbReference type="Pfam" id="PF21725"/>
    </source>
</evidence>
<dbReference type="SUPFAM" id="SSF140453">
    <property type="entry name" value="EsxAB dimer-like"/>
    <property type="match status" value="1"/>
</dbReference>
<dbReference type="Proteomes" id="UP000246005">
    <property type="component" value="Unassembled WGS sequence"/>
</dbReference>
<dbReference type="InterPro" id="IPR036689">
    <property type="entry name" value="ESAT-6-like_sf"/>
</dbReference>
<dbReference type="RefSeq" id="WP_109634260.1">
    <property type="nucleotide sequence ID" value="NZ_QGHB01000002.1"/>
</dbReference>
<dbReference type="InterPro" id="IPR049082">
    <property type="entry name" value="T7SS_signal"/>
</dbReference>
<evidence type="ECO:0000256" key="1">
    <source>
        <dbReference type="SAM" id="MobiDB-lite"/>
    </source>
</evidence>
<dbReference type="AlphaFoldDB" id="A0A316IA71"/>
<reference evidence="3 4" key="1">
    <citation type="submission" date="2018-05" db="EMBL/GenBank/DDBJ databases">
        <title>Genomic Encyclopedia of Type Strains, Phase IV (KMG-IV): sequencing the most valuable type-strain genomes for metagenomic binning, comparative biology and taxonomic classification.</title>
        <authorList>
            <person name="Goeker M."/>
        </authorList>
    </citation>
    <scope>NUCLEOTIDE SEQUENCE [LARGE SCALE GENOMIC DNA]</scope>
    <source>
        <strain evidence="3 4">DSM 45480</strain>
    </source>
</reference>
<feature type="domain" description="Putative T7SS secretion signal" evidence="2">
    <location>
        <begin position="7"/>
        <end position="195"/>
    </location>
</feature>
<evidence type="ECO:0000313" key="4">
    <source>
        <dbReference type="Proteomes" id="UP000246005"/>
    </source>
</evidence>
<dbReference type="EMBL" id="QGHB01000002">
    <property type="protein sequence ID" value="PWK89254.1"/>
    <property type="molecule type" value="Genomic_DNA"/>
</dbReference>
<organism evidence="3 4">
    <name type="scientific">Lentzea atacamensis</name>
    <dbReference type="NCBI Taxonomy" id="531938"/>
    <lineage>
        <taxon>Bacteria</taxon>
        <taxon>Bacillati</taxon>
        <taxon>Actinomycetota</taxon>
        <taxon>Actinomycetes</taxon>
        <taxon>Pseudonocardiales</taxon>
        <taxon>Pseudonocardiaceae</taxon>
        <taxon>Lentzea</taxon>
    </lineage>
</organism>
<feature type="compositionally biased region" description="Basic and acidic residues" evidence="1">
    <location>
        <begin position="338"/>
        <end position="354"/>
    </location>
</feature>
<name>A0A316IA71_9PSEU</name>
<comment type="caution">
    <text evidence="3">The sequence shown here is derived from an EMBL/GenBank/DDBJ whole genome shotgun (WGS) entry which is preliminary data.</text>
</comment>
<protein>
    <recommendedName>
        <fullName evidence="2">Putative T7SS secretion signal domain-containing protein</fullName>
    </recommendedName>
</protein>
<proteinExistence type="predicted"/>
<accession>A0A316IA71</accession>
<dbReference type="Pfam" id="PF21725">
    <property type="entry name" value="T7SS_signal"/>
    <property type="match status" value="1"/>
</dbReference>